<dbReference type="EMBL" id="BLAY01000056">
    <property type="protein sequence ID" value="GET39008.1"/>
    <property type="molecule type" value="Genomic_DNA"/>
</dbReference>
<reference evidence="1" key="1">
    <citation type="submission" date="2019-10" db="EMBL/GenBank/DDBJ databases">
        <title>Draft genome sequece of Microseira wollei NIES-4236.</title>
        <authorList>
            <person name="Yamaguchi H."/>
            <person name="Suzuki S."/>
            <person name="Kawachi M."/>
        </authorList>
    </citation>
    <scope>NUCLEOTIDE SEQUENCE</scope>
    <source>
        <strain evidence="1">NIES-4236</strain>
    </source>
</reference>
<dbReference type="RefSeq" id="WP_264196576.1">
    <property type="nucleotide sequence ID" value="NZ_BLAY01000056.1"/>
</dbReference>
<name>A0AAV3X9B4_9CYAN</name>
<protein>
    <submittedName>
        <fullName evidence="1">Uncharacterized protein</fullName>
    </submittedName>
</protein>
<evidence type="ECO:0000313" key="1">
    <source>
        <dbReference type="EMBL" id="GET39008.1"/>
    </source>
</evidence>
<dbReference type="AlphaFoldDB" id="A0AAV3X9B4"/>
<comment type="caution">
    <text evidence="1">The sequence shown here is derived from an EMBL/GenBank/DDBJ whole genome shotgun (WGS) entry which is preliminary data.</text>
</comment>
<evidence type="ECO:0000313" key="2">
    <source>
        <dbReference type="Proteomes" id="UP001050975"/>
    </source>
</evidence>
<organism evidence="1 2">
    <name type="scientific">Microseira wollei NIES-4236</name>
    <dbReference type="NCBI Taxonomy" id="2530354"/>
    <lineage>
        <taxon>Bacteria</taxon>
        <taxon>Bacillati</taxon>
        <taxon>Cyanobacteriota</taxon>
        <taxon>Cyanophyceae</taxon>
        <taxon>Oscillatoriophycideae</taxon>
        <taxon>Aerosakkonematales</taxon>
        <taxon>Aerosakkonemataceae</taxon>
        <taxon>Microseira</taxon>
    </lineage>
</organism>
<gene>
    <name evidence="1" type="ORF">MiSe_37680</name>
</gene>
<dbReference type="Proteomes" id="UP001050975">
    <property type="component" value="Unassembled WGS sequence"/>
</dbReference>
<keyword evidence="2" id="KW-1185">Reference proteome</keyword>
<sequence>MVTNFESGNKEYSKPQLIEVGDAIKATLGRYRRGHRDHRRYYYR</sequence>
<proteinExistence type="predicted"/>
<accession>A0AAV3X9B4</accession>